<proteinExistence type="predicted"/>
<dbReference type="Proteomes" id="UP000000268">
    <property type="component" value="Plasmid pREB7"/>
</dbReference>
<evidence type="ECO:0000313" key="3">
    <source>
        <dbReference type="Proteomes" id="UP000000268"/>
    </source>
</evidence>
<name>A8ZQC0_ACAM1</name>
<accession>A8ZQC0</accession>
<dbReference type="KEGG" id="amr:AM1_G0026"/>
<dbReference type="EMBL" id="CP000844">
    <property type="protein sequence ID" value="ABW33206.1"/>
    <property type="molecule type" value="Genomic_DNA"/>
</dbReference>
<gene>
    <name evidence="2" type="ordered locus">AM1_G0026</name>
</gene>
<reference evidence="2 3" key="1">
    <citation type="journal article" date="2008" name="Proc. Natl. Acad. Sci. U.S.A.">
        <title>Niche adaptation and genome expansion in the chlorophyll d-producing cyanobacterium Acaryochloris marina.</title>
        <authorList>
            <person name="Swingley W.D."/>
            <person name="Chen M."/>
            <person name="Cheung P.C."/>
            <person name="Conrad A.L."/>
            <person name="Dejesa L.C."/>
            <person name="Hao J."/>
            <person name="Honchak B.M."/>
            <person name="Karbach L.E."/>
            <person name="Kurdoglu A."/>
            <person name="Lahiri S."/>
            <person name="Mastrian S.D."/>
            <person name="Miyashita H."/>
            <person name="Page L."/>
            <person name="Ramakrishna P."/>
            <person name="Satoh S."/>
            <person name="Sattley W.M."/>
            <person name="Shimada Y."/>
            <person name="Taylor H.L."/>
            <person name="Tomo T."/>
            <person name="Tsuchiya T."/>
            <person name="Wang Z.T."/>
            <person name="Raymond J."/>
            <person name="Mimuro M."/>
            <person name="Blankenship R.E."/>
            <person name="Touchman J.W."/>
        </authorList>
    </citation>
    <scope>NUCLEOTIDE SEQUENCE [LARGE SCALE GENOMIC DNA]</scope>
    <source>
        <strain evidence="3">MBIC 11017</strain>
        <plasmid evidence="3">Plasmid pREB7</plasmid>
    </source>
</reference>
<dbReference type="AlphaFoldDB" id="A8ZQC0"/>
<protein>
    <submittedName>
        <fullName evidence="2">Uncharacterized protein</fullName>
    </submittedName>
</protein>
<feature type="region of interest" description="Disordered" evidence="1">
    <location>
        <begin position="32"/>
        <end position="58"/>
    </location>
</feature>
<geneLocation type="plasmid" evidence="2 3">
    <name>pREB7</name>
</geneLocation>
<keyword evidence="3" id="KW-1185">Reference proteome</keyword>
<organism evidence="2 3">
    <name type="scientific">Acaryochloris marina (strain MBIC 11017)</name>
    <dbReference type="NCBI Taxonomy" id="329726"/>
    <lineage>
        <taxon>Bacteria</taxon>
        <taxon>Bacillati</taxon>
        <taxon>Cyanobacteriota</taxon>
        <taxon>Cyanophyceae</taxon>
        <taxon>Acaryochloridales</taxon>
        <taxon>Acaryochloridaceae</taxon>
        <taxon>Acaryochloris</taxon>
    </lineage>
</organism>
<evidence type="ECO:0000313" key="2">
    <source>
        <dbReference type="EMBL" id="ABW33206.1"/>
    </source>
</evidence>
<keyword evidence="2" id="KW-0614">Plasmid</keyword>
<feature type="compositionally biased region" description="Polar residues" evidence="1">
    <location>
        <begin position="38"/>
        <end position="49"/>
    </location>
</feature>
<evidence type="ECO:0000256" key="1">
    <source>
        <dbReference type="SAM" id="MobiDB-lite"/>
    </source>
</evidence>
<sequence length="79" mass="8906">MNSSTTLLKPKLVLQKTSSPIIQIPSKHYKSVPLPTIQPRTNQQRSLKPSASLERRFQRLDLTKSELLKRPGNEPSLSA</sequence>
<dbReference type="HOGENOM" id="CLU_2597961_0_0_3"/>